<dbReference type="AlphaFoldDB" id="A0A915IVA6"/>
<proteinExistence type="predicted"/>
<feature type="chain" id="PRO_5036710916" evidence="1">
    <location>
        <begin position="16"/>
        <end position="78"/>
    </location>
</feature>
<dbReference type="WBParaSite" id="nRc.2.0.1.t17998-RA">
    <property type="protein sequence ID" value="nRc.2.0.1.t17998-RA"/>
    <property type="gene ID" value="nRc.2.0.1.g17998"/>
</dbReference>
<feature type="signal peptide" evidence="1">
    <location>
        <begin position="1"/>
        <end position="15"/>
    </location>
</feature>
<organism evidence="2 3">
    <name type="scientific">Romanomermis culicivorax</name>
    <name type="common">Nematode worm</name>
    <dbReference type="NCBI Taxonomy" id="13658"/>
    <lineage>
        <taxon>Eukaryota</taxon>
        <taxon>Metazoa</taxon>
        <taxon>Ecdysozoa</taxon>
        <taxon>Nematoda</taxon>
        <taxon>Enoplea</taxon>
        <taxon>Dorylaimia</taxon>
        <taxon>Mermithida</taxon>
        <taxon>Mermithoidea</taxon>
        <taxon>Mermithidae</taxon>
        <taxon>Romanomermis</taxon>
    </lineage>
</organism>
<evidence type="ECO:0000313" key="3">
    <source>
        <dbReference type="WBParaSite" id="nRc.2.0.1.t17998-RA"/>
    </source>
</evidence>
<sequence>MINILFLGQIVALSTSPILNRCGMTAMNQVFSATPSRLLRISQKDNIFTNILQIKNGLRFGLKLWTRLLNPSPNQENQ</sequence>
<keyword evidence="1" id="KW-0732">Signal</keyword>
<accession>A0A915IVA6</accession>
<protein>
    <submittedName>
        <fullName evidence="3">Uncharacterized protein</fullName>
    </submittedName>
</protein>
<evidence type="ECO:0000256" key="1">
    <source>
        <dbReference type="SAM" id="SignalP"/>
    </source>
</evidence>
<reference evidence="3" key="1">
    <citation type="submission" date="2022-11" db="UniProtKB">
        <authorList>
            <consortium name="WormBaseParasite"/>
        </authorList>
    </citation>
    <scope>IDENTIFICATION</scope>
</reference>
<name>A0A915IVA6_ROMCU</name>
<dbReference type="Proteomes" id="UP000887565">
    <property type="component" value="Unplaced"/>
</dbReference>
<evidence type="ECO:0000313" key="2">
    <source>
        <dbReference type="Proteomes" id="UP000887565"/>
    </source>
</evidence>
<keyword evidence="2" id="KW-1185">Reference proteome</keyword>